<name>A0A9W9SU41_9EURO</name>
<organism evidence="2 3">
    <name type="scientific">Penicillium concentricum</name>
    <dbReference type="NCBI Taxonomy" id="293559"/>
    <lineage>
        <taxon>Eukaryota</taxon>
        <taxon>Fungi</taxon>
        <taxon>Dikarya</taxon>
        <taxon>Ascomycota</taxon>
        <taxon>Pezizomycotina</taxon>
        <taxon>Eurotiomycetes</taxon>
        <taxon>Eurotiomycetidae</taxon>
        <taxon>Eurotiales</taxon>
        <taxon>Aspergillaceae</taxon>
        <taxon>Penicillium</taxon>
    </lineage>
</organism>
<dbReference type="AlphaFoldDB" id="A0A9W9SU41"/>
<evidence type="ECO:0000256" key="1">
    <source>
        <dbReference type="SAM" id="MobiDB-lite"/>
    </source>
</evidence>
<dbReference type="Proteomes" id="UP001147752">
    <property type="component" value="Unassembled WGS sequence"/>
</dbReference>
<comment type="caution">
    <text evidence="2">The sequence shown here is derived from an EMBL/GenBank/DDBJ whole genome shotgun (WGS) entry which is preliminary data.</text>
</comment>
<accession>A0A9W9SU41</accession>
<evidence type="ECO:0000313" key="3">
    <source>
        <dbReference type="Proteomes" id="UP001147752"/>
    </source>
</evidence>
<dbReference type="EMBL" id="JAPZBT010000001">
    <property type="protein sequence ID" value="KAJ5384546.1"/>
    <property type="molecule type" value="Genomic_DNA"/>
</dbReference>
<keyword evidence="3" id="KW-1185">Reference proteome</keyword>
<reference evidence="2" key="2">
    <citation type="journal article" date="2023" name="IMA Fungus">
        <title>Comparative genomic study of the Penicillium genus elucidates a diverse pangenome and 15 lateral gene transfer events.</title>
        <authorList>
            <person name="Petersen C."/>
            <person name="Sorensen T."/>
            <person name="Nielsen M.R."/>
            <person name="Sondergaard T.E."/>
            <person name="Sorensen J.L."/>
            <person name="Fitzpatrick D.A."/>
            <person name="Frisvad J.C."/>
            <person name="Nielsen K.L."/>
        </authorList>
    </citation>
    <scope>NUCLEOTIDE SEQUENCE</scope>
    <source>
        <strain evidence="2">IBT 3081</strain>
    </source>
</reference>
<feature type="region of interest" description="Disordered" evidence="1">
    <location>
        <begin position="1"/>
        <end position="49"/>
    </location>
</feature>
<protein>
    <submittedName>
        <fullName evidence="2">Uncharacterized protein</fullName>
    </submittedName>
</protein>
<evidence type="ECO:0000313" key="2">
    <source>
        <dbReference type="EMBL" id="KAJ5384546.1"/>
    </source>
</evidence>
<gene>
    <name evidence="2" type="ORF">N7517_002457</name>
</gene>
<proteinExistence type="predicted"/>
<dbReference type="RefSeq" id="XP_056584322.1">
    <property type="nucleotide sequence ID" value="XM_056720187.1"/>
</dbReference>
<reference evidence="2" key="1">
    <citation type="submission" date="2022-12" db="EMBL/GenBank/DDBJ databases">
        <authorList>
            <person name="Petersen C."/>
        </authorList>
    </citation>
    <scope>NUCLEOTIDE SEQUENCE</scope>
    <source>
        <strain evidence="2">IBT 3081</strain>
    </source>
</reference>
<dbReference type="GeneID" id="81459370"/>
<sequence>MGIRKRNCLQKGRWQPRTIPPKRLRNAQPSTSKPTNPYDPEKIHSSSNPDTILSKLHLAKEQGMVGCKSRKIPTRLYTMQYDRNTTHSTVWRINPTPSYSNILPGRDQTKDHHQQTSNPYPGSLNFLTVQSVLLMKLPVT</sequence>